<proteinExistence type="predicted"/>
<dbReference type="AlphaFoldDB" id="A0AAE9Z0C9"/>
<evidence type="ECO:0000313" key="1">
    <source>
        <dbReference type="EMBL" id="WDE03714.1"/>
    </source>
</evidence>
<accession>A0AAE9Z0C9</accession>
<dbReference type="Proteomes" id="UP000032352">
    <property type="component" value="Chromosome"/>
</dbReference>
<dbReference type="EMBL" id="CP059733">
    <property type="protein sequence ID" value="WDE03714.1"/>
    <property type="molecule type" value="Genomic_DNA"/>
</dbReference>
<gene>
    <name evidence="1" type="ORF">SG34_020350</name>
</gene>
<dbReference type="KEGG" id="tvd:SG34_020350"/>
<dbReference type="RefSeq" id="WP_044840255.1">
    <property type="nucleotide sequence ID" value="NZ_CP059733.1"/>
</dbReference>
<reference evidence="1 2" key="2">
    <citation type="journal article" date="2022" name="Mar. Drugs">
        <title>Bioassay-Guided Fractionation Leads to the Detection of Cholic Acid Generated by the Rare Thalassomonas sp.</title>
        <authorList>
            <person name="Pheiffer F."/>
            <person name="Schneider Y.K."/>
            <person name="Hansen E.H."/>
            <person name="Andersen J.H."/>
            <person name="Isaksson J."/>
            <person name="Busche T."/>
            <person name="R C."/>
            <person name="Kalinowski J."/>
            <person name="Zyl L.V."/>
            <person name="Trindade M."/>
        </authorList>
    </citation>
    <scope>NUCLEOTIDE SEQUENCE [LARGE SCALE GENOMIC DNA]</scope>
    <source>
        <strain evidence="1 2">XOM25</strain>
    </source>
</reference>
<reference evidence="1 2" key="1">
    <citation type="journal article" date="2015" name="Genome Announc.">
        <title>Draft Genome Sequences of Marine Isolates of Thalassomonas viridans and Thalassomonas actiniarum.</title>
        <authorList>
            <person name="Olonade I."/>
            <person name="van Zyl L.J."/>
            <person name="Trindade M."/>
        </authorList>
    </citation>
    <scope>NUCLEOTIDE SEQUENCE [LARGE SCALE GENOMIC DNA]</scope>
    <source>
        <strain evidence="1 2">XOM25</strain>
    </source>
</reference>
<protein>
    <submittedName>
        <fullName evidence="1">Uncharacterized protein</fullName>
    </submittedName>
</protein>
<keyword evidence="2" id="KW-1185">Reference proteome</keyword>
<sequence length="179" mass="20218">MDKLADFYQVSVILTGFDRSRLMGTGVGEEYFEVLTSLVPAKITDELFICSRALAHEYKGEALNEKFREQILSNNRLGPVARNILKMWYLSLWYQLPQSWREQYAEPTQTPGKYQDIDFVISENAYIQGLVWPALGSHPMGAKQPGYGTWAFAPGEDITRLNLGSNYQTPGSAEEGNIL</sequence>
<evidence type="ECO:0000313" key="2">
    <source>
        <dbReference type="Proteomes" id="UP000032352"/>
    </source>
</evidence>
<name>A0AAE9Z0C9_9GAMM</name>
<organism evidence="1 2">
    <name type="scientific">Thalassomonas viridans</name>
    <dbReference type="NCBI Taxonomy" id="137584"/>
    <lineage>
        <taxon>Bacteria</taxon>
        <taxon>Pseudomonadati</taxon>
        <taxon>Pseudomonadota</taxon>
        <taxon>Gammaproteobacteria</taxon>
        <taxon>Alteromonadales</taxon>
        <taxon>Colwelliaceae</taxon>
        <taxon>Thalassomonas</taxon>
    </lineage>
</organism>